<dbReference type="SMART" id="SM00494">
    <property type="entry name" value="ChtBD2"/>
    <property type="match status" value="2"/>
</dbReference>
<dbReference type="GO" id="GO:0008061">
    <property type="term" value="F:chitin binding"/>
    <property type="evidence" value="ECO:0007669"/>
    <property type="project" value="UniProtKB-KW"/>
</dbReference>
<evidence type="ECO:0000259" key="6">
    <source>
        <dbReference type="PROSITE" id="PS50940"/>
    </source>
</evidence>
<dbReference type="Proteomes" id="UP000069272">
    <property type="component" value="Chromosome 3L"/>
</dbReference>
<reference evidence="7" key="2">
    <citation type="submission" date="2022-08" db="UniProtKB">
        <authorList>
            <consortium name="EnsemblMetazoa"/>
        </authorList>
    </citation>
    <scope>IDENTIFICATION</scope>
    <source>
        <strain evidence="7">STECLA/ALBI9_A</strain>
    </source>
</reference>
<dbReference type="VEuPathDB" id="VectorBase:AALB005091"/>
<keyword evidence="3" id="KW-0677">Repeat</keyword>
<evidence type="ECO:0000313" key="8">
    <source>
        <dbReference type="Proteomes" id="UP000069272"/>
    </source>
</evidence>
<dbReference type="EnsemblMetazoa" id="AALB005091-RA">
    <property type="protein sequence ID" value="AALB005091-PA"/>
    <property type="gene ID" value="AALB005091"/>
</dbReference>
<dbReference type="Gene3D" id="2.170.140.10">
    <property type="entry name" value="Chitin binding domain"/>
    <property type="match status" value="2"/>
</dbReference>
<proteinExistence type="predicted"/>
<reference evidence="7 8" key="1">
    <citation type="journal article" date="2017" name="G3 (Bethesda)">
        <title>The Physical Genome Mapping of Anopheles albimanus Corrected Scaffold Misassemblies and Identified Interarm Rearrangements in Genus Anopheles.</title>
        <authorList>
            <person name="Artemov G.N."/>
            <person name="Peery A.N."/>
            <person name="Jiang X."/>
            <person name="Tu Z."/>
            <person name="Stegniy V.N."/>
            <person name="Sharakhova M.V."/>
            <person name="Sharakhov I.V."/>
        </authorList>
    </citation>
    <scope>NUCLEOTIDE SEQUENCE [LARGE SCALE GENOMIC DNA]</scope>
    <source>
        <strain evidence="7 8">ALBI9_A</strain>
    </source>
</reference>
<dbReference type="PROSITE" id="PS50940">
    <property type="entry name" value="CHIT_BIND_II"/>
    <property type="match status" value="2"/>
</dbReference>
<accession>A0A182FF00</accession>
<dbReference type="PANTHER" id="PTHR23301:SF0">
    <property type="entry name" value="CHITIN-BINDING TYPE-2 DOMAIN-CONTAINING PROTEIN-RELATED"/>
    <property type="match status" value="1"/>
</dbReference>
<dbReference type="InterPro" id="IPR051940">
    <property type="entry name" value="Chitin_bind-dev_reg"/>
</dbReference>
<name>A0A182FF00_ANOAL</name>
<keyword evidence="2" id="KW-0732">Signal</keyword>
<evidence type="ECO:0000256" key="4">
    <source>
        <dbReference type="ARBA" id="ARBA00023157"/>
    </source>
</evidence>
<dbReference type="VEuPathDB" id="VectorBase:AALB20_035660"/>
<sequence>MFTKLTSVVILLLCIVGVVIAVHNANSEESVYCARRWLSMSPSHKLCRDQNRPIHIPHDTDCSRYYECASGDAYEYSCAPGLLFNRQSLICELASLVDCPDSDPVMHPVEIPGPPQPAHPNCSLVNGALETAFWAHAANCAKYYGCSKAGQILELQCPGGLVWHQHAKACALPDPQKCCSSIPPAPTEQKEDLNWWGKLQSWMS</sequence>
<dbReference type="PANTHER" id="PTHR23301">
    <property type="entry name" value="CHITIN BINDING PERITROPHIN-A"/>
    <property type="match status" value="1"/>
</dbReference>
<evidence type="ECO:0000256" key="1">
    <source>
        <dbReference type="ARBA" id="ARBA00022669"/>
    </source>
</evidence>
<keyword evidence="5" id="KW-0325">Glycoprotein</keyword>
<evidence type="ECO:0000313" key="7">
    <source>
        <dbReference type="EnsemblMetazoa" id="AALB005091-PA"/>
    </source>
</evidence>
<dbReference type="AlphaFoldDB" id="A0A182FF00"/>
<dbReference type="SUPFAM" id="SSF57625">
    <property type="entry name" value="Invertebrate chitin-binding proteins"/>
    <property type="match status" value="2"/>
</dbReference>
<keyword evidence="1" id="KW-0147">Chitin-binding</keyword>
<evidence type="ECO:0000256" key="2">
    <source>
        <dbReference type="ARBA" id="ARBA00022729"/>
    </source>
</evidence>
<dbReference type="InterPro" id="IPR002557">
    <property type="entry name" value="Chitin-bd_dom"/>
</dbReference>
<dbReference type="GO" id="GO:0005576">
    <property type="term" value="C:extracellular region"/>
    <property type="evidence" value="ECO:0007669"/>
    <property type="project" value="InterPro"/>
</dbReference>
<feature type="domain" description="Chitin-binding type-2" evidence="6">
    <location>
        <begin position="44"/>
        <end position="101"/>
    </location>
</feature>
<feature type="domain" description="Chitin-binding type-2" evidence="6">
    <location>
        <begin position="119"/>
        <end position="178"/>
    </location>
</feature>
<keyword evidence="8" id="KW-1185">Reference proteome</keyword>
<evidence type="ECO:0000256" key="5">
    <source>
        <dbReference type="ARBA" id="ARBA00023180"/>
    </source>
</evidence>
<dbReference type="Pfam" id="PF01607">
    <property type="entry name" value="CBM_14"/>
    <property type="match status" value="2"/>
</dbReference>
<organism evidence="7 8">
    <name type="scientific">Anopheles albimanus</name>
    <name type="common">New world malaria mosquito</name>
    <dbReference type="NCBI Taxonomy" id="7167"/>
    <lineage>
        <taxon>Eukaryota</taxon>
        <taxon>Metazoa</taxon>
        <taxon>Ecdysozoa</taxon>
        <taxon>Arthropoda</taxon>
        <taxon>Hexapoda</taxon>
        <taxon>Insecta</taxon>
        <taxon>Pterygota</taxon>
        <taxon>Neoptera</taxon>
        <taxon>Endopterygota</taxon>
        <taxon>Diptera</taxon>
        <taxon>Nematocera</taxon>
        <taxon>Culicoidea</taxon>
        <taxon>Culicidae</taxon>
        <taxon>Anophelinae</taxon>
        <taxon>Anopheles</taxon>
    </lineage>
</organism>
<evidence type="ECO:0000256" key="3">
    <source>
        <dbReference type="ARBA" id="ARBA00022737"/>
    </source>
</evidence>
<keyword evidence="4" id="KW-1015">Disulfide bond</keyword>
<dbReference type="STRING" id="7167.A0A182FF00"/>
<dbReference type="InterPro" id="IPR036508">
    <property type="entry name" value="Chitin-bd_dom_sf"/>
</dbReference>
<protein>
    <recommendedName>
        <fullName evidence="6">Chitin-binding type-2 domain-containing protein</fullName>
    </recommendedName>
</protein>